<dbReference type="Proteomes" id="UP001157418">
    <property type="component" value="Unassembled WGS sequence"/>
</dbReference>
<keyword evidence="2" id="KW-1185">Reference proteome</keyword>
<comment type="caution">
    <text evidence="1">The sequence shown here is derived from an EMBL/GenBank/DDBJ whole genome shotgun (WGS) entry which is preliminary data.</text>
</comment>
<evidence type="ECO:0000313" key="1">
    <source>
        <dbReference type="EMBL" id="CAH1418491.1"/>
    </source>
</evidence>
<protein>
    <submittedName>
        <fullName evidence="1">Uncharacterized protein</fullName>
    </submittedName>
</protein>
<name>A0AAU9LUH2_9ASTR</name>
<accession>A0AAU9LUH2</accession>
<gene>
    <name evidence="1" type="ORF">LVIROSA_LOCUS6080</name>
</gene>
<organism evidence="1 2">
    <name type="scientific">Lactuca virosa</name>
    <dbReference type="NCBI Taxonomy" id="75947"/>
    <lineage>
        <taxon>Eukaryota</taxon>
        <taxon>Viridiplantae</taxon>
        <taxon>Streptophyta</taxon>
        <taxon>Embryophyta</taxon>
        <taxon>Tracheophyta</taxon>
        <taxon>Spermatophyta</taxon>
        <taxon>Magnoliopsida</taxon>
        <taxon>eudicotyledons</taxon>
        <taxon>Gunneridae</taxon>
        <taxon>Pentapetalae</taxon>
        <taxon>asterids</taxon>
        <taxon>campanulids</taxon>
        <taxon>Asterales</taxon>
        <taxon>Asteraceae</taxon>
        <taxon>Cichorioideae</taxon>
        <taxon>Cichorieae</taxon>
        <taxon>Lactucinae</taxon>
        <taxon>Lactuca</taxon>
    </lineage>
</organism>
<sequence>MGLNLDSVAAAVAFPTSVPSSLRLVVRPAVVLADGLRRHLAPPSLAAVGTEETRWFQSLPSVESRISFTLRSVAVAASVVADGEDRRWDEESEEGLAFAAVS</sequence>
<evidence type="ECO:0000313" key="2">
    <source>
        <dbReference type="Proteomes" id="UP001157418"/>
    </source>
</evidence>
<proteinExistence type="predicted"/>
<reference evidence="1 2" key="1">
    <citation type="submission" date="2022-01" db="EMBL/GenBank/DDBJ databases">
        <authorList>
            <person name="Xiong W."/>
            <person name="Schranz E."/>
        </authorList>
    </citation>
    <scope>NUCLEOTIDE SEQUENCE [LARGE SCALE GENOMIC DNA]</scope>
</reference>
<dbReference type="AlphaFoldDB" id="A0AAU9LUH2"/>
<dbReference type="EMBL" id="CAKMRJ010000113">
    <property type="protein sequence ID" value="CAH1418491.1"/>
    <property type="molecule type" value="Genomic_DNA"/>
</dbReference>